<dbReference type="EnsemblPlants" id="PGSC0003DMT400095941">
    <property type="protein sequence ID" value="PGSC0003DMT400095941"/>
    <property type="gene ID" value="PGSC0003DMG400045512"/>
</dbReference>
<reference evidence="2" key="2">
    <citation type="submission" date="2015-06" db="UniProtKB">
        <authorList>
            <consortium name="EnsemblPlants"/>
        </authorList>
    </citation>
    <scope>IDENTIFICATION</scope>
    <source>
        <strain evidence="2">DM1-3 516 R44</strain>
    </source>
</reference>
<dbReference type="AlphaFoldDB" id="M1DXD4"/>
<keyword evidence="3" id="KW-1185">Reference proteome</keyword>
<dbReference type="PaxDb" id="4113-PGSC0003DMT400095941"/>
<reference evidence="3" key="1">
    <citation type="journal article" date="2011" name="Nature">
        <title>Genome sequence and analysis of the tuber crop potato.</title>
        <authorList>
            <consortium name="The Potato Genome Sequencing Consortium"/>
        </authorList>
    </citation>
    <scope>NUCLEOTIDE SEQUENCE [LARGE SCALE GENOMIC DNA]</scope>
    <source>
        <strain evidence="3">cv. DM1-3 516 R44</strain>
    </source>
</reference>
<accession>M1DXD4</accession>
<dbReference type="Proteomes" id="UP000011115">
    <property type="component" value="Unassembled WGS sequence"/>
</dbReference>
<organism evidence="2 3">
    <name type="scientific">Solanum tuberosum</name>
    <name type="common">Potato</name>
    <dbReference type="NCBI Taxonomy" id="4113"/>
    <lineage>
        <taxon>Eukaryota</taxon>
        <taxon>Viridiplantae</taxon>
        <taxon>Streptophyta</taxon>
        <taxon>Embryophyta</taxon>
        <taxon>Tracheophyta</taxon>
        <taxon>Spermatophyta</taxon>
        <taxon>Magnoliopsida</taxon>
        <taxon>eudicotyledons</taxon>
        <taxon>Gunneridae</taxon>
        <taxon>Pentapetalae</taxon>
        <taxon>asterids</taxon>
        <taxon>lamiids</taxon>
        <taxon>Solanales</taxon>
        <taxon>Solanaceae</taxon>
        <taxon>Solanoideae</taxon>
        <taxon>Solaneae</taxon>
        <taxon>Solanum</taxon>
    </lineage>
</organism>
<dbReference type="InParanoid" id="M1DXD4"/>
<evidence type="ECO:0000313" key="3">
    <source>
        <dbReference type="Proteomes" id="UP000011115"/>
    </source>
</evidence>
<evidence type="ECO:0008006" key="4">
    <source>
        <dbReference type="Google" id="ProtNLM"/>
    </source>
</evidence>
<name>M1DXD4_SOLTU</name>
<evidence type="ECO:0000313" key="2">
    <source>
        <dbReference type="EnsemblPlants" id="PGSC0003DMT400095941"/>
    </source>
</evidence>
<sequence>MRKELVVFKDRMDGLEVHVQDQLQAAGSVSTDEFKTQLAEMRAQISKIDEKPIYVPTPVVPESLMNLFSEPPTTQSLDDFWSDLPKRKYGKRKHTTDESDEEQTTGLSKE</sequence>
<proteinExistence type="predicted"/>
<evidence type="ECO:0000256" key="1">
    <source>
        <dbReference type="SAM" id="MobiDB-lite"/>
    </source>
</evidence>
<feature type="region of interest" description="Disordered" evidence="1">
    <location>
        <begin position="88"/>
        <end position="110"/>
    </location>
</feature>
<dbReference type="Gramene" id="PGSC0003DMT400095941">
    <property type="protein sequence ID" value="PGSC0003DMT400095941"/>
    <property type="gene ID" value="PGSC0003DMG400045512"/>
</dbReference>
<protein>
    <recommendedName>
        <fullName evidence="4">Integrase core domain containing protein</fullName>
    </recommendedName>
</protein>
<dbReference type="HOGENOM" id="CLU_093319_2_0_1"/>